<feature type="region of interest" description="Disordered" evidence="1">
    <location>
        <begin position="1"/>
        <end position="21"/>
    </location>
</feature>
<dbReference type="Proteomes" id="UP001285908">
    <property type="component" value="Unassembled WGS sequence"/>
</dbReference>
<gene>
    <name evidence="2" type="ORF">B0T23DRAFT_306650</name>
</gene>
<protein>
    <submittedName>
        <fullName evidence="2">Uncharacterized protein</fullName>
    </submittedName>
</protein>
<dbReference type="RefSeq" id="XP_062696861.1">
    <property type="nucleotide sequence ID" value="XM_062834390.1"/>
</dbReference>
<proteinExistence type="predicted"/>
<dbReference type="AlphaFoldDB" id="A0AAJ0IF76"/>
<dbReference type="EMBL" id="JAULSX010000001">
    <property type="protein sequence ID" value="KAK3499228.1"/>
    <property type="molecule type" value="Genomic_DNA"/>
</dbReference>
<evidence type="ECO:0000313" key="3">
    <source>
        <dbReference type="Proteomes" id="UP001285908"/>
    </source>
</evidence>
<accession>A0AAJ0IF76</accession>
<keyword evidence="3" id="KW-1185">Reference proteome</keyword>
<sequence>MRKGRFYVSKKRGPRSSMSSPSLQLLMADGIDSSAKPMRLFSAQSTPGPCRQLFIPSNAGFIDGTDVEQREQR</sequence>
<evidence type="ECO:0000256" key="1">
    <source>
        <dbReference type="SAM" id="MobiDB-lite"/>
    </source>
</evidence>
<feature type="compositionally biased region" description="Basic residues" evidence="1">
    <location>
        <begin position="1"/>
        <end position="14"/>
    </location>
</feature>
<organism evidence="2 3">
    <name type="scientific">Neurospora hispaniola</name>
    <dbReference type="NCBI Taxonomy" id="588809"/>
    <lineage>
        <taxon>Eukaryota</taxon>
        <taxon>Fungi</taxon>
        <taxon>Dikarya</taxon>
        <taxon>Ascomycota</taxon>
        <taxon>Pezizomycotina</taxon>
        <taxon>Sordariomycetes</taxon>
        <taxon>Sordariomycetidae</taxon>
        <taxon>Sordariales</taxon>
        <taxon>Sordariaceae</taxon>
        <taxon>Neurospora</taxon>
    </lineage>
</organism>
<comment type="caution">
    <text evidence="2">The sequence shown here is derived from an EMBL/GenBank/DDBJ whole genome shotgun (WGS) entry which is preliminary data.</text>
</comment>
<dbReference type="GeneID" id="87872012"/>
<name>A0AAJ0IF76_9PEZI</name>
<evidence type="ECO:0000313" key="2">
    <source>
        <dbReference type="EMBL" id="KAK3499228.1"/>
    </source>
</evidence>
<reference evidence="2 3" key="1">
    <citation type="journal article" date="2023" name="Mol. Phylogenet. Evol.">
        <title>Genome-scale phylogeny and comparative genomics of the fungal order Sordariales.</title>
        <authorList>
            <person name="Hensen N."/>
            <person name="Bonometti L."/>
            <person name="Westerberg I."/>
            <person name="Brannstrom I.O."/>
            <person name="Guillou S."/>
            <person name="Cros-Aarteil S."/>
            <person name="Calhoun S."/>
            <person name="Haridas S."/>
            <person name="Kuo A."/>
            <person name="Mondo S."/>
            <person name="Pangilinan J."/>
            <person name="Riley R."/>
            <person name="LaButti K."/>
            <person name="Andreopoulos B."/>
            <person name="Lipzen A."/>
            <person name="Chen C."/>
            <person name="Yan M."/>
            <person name="Daum C."/>
            <person name="Ng V."/>
            <person name="Clum A."/>
            <person name="Steindorff A."/>
            <person name="Ohm R.A."/>
            <person name="Martin F."/>
            <person name="Silar P."/>
            <person name="Natvig D.O."/>
            <person name="Lalanne C."/>
            <person name="Gautier V."/>
            <person name="Ament-Velasquez S.L."/>
            <person name="Kruys A."/>
            <person name="Hutchinson M.I."/>
            <person name="Powell A.J."/>
            <person name="Barry K."/>
            <person name="Miller A.N."/>
            <person name="Grigoriev I.V."/>
            <person name="Debuchy R."/>
            <person name="Gladieux P."/>
            <person name="Hiltunen Thoren M."/>
            <person name="Johannesson H."/>
        </authorList>
    </citation>
    <scope>NUCLEOTIDE SEQUENCE [LARGE SCALE GENOMIC DNA]</scope>
    <source>
        <strain evidence="2 3">FGSC 10403</strain>
    </source>
</reference>